<evidence type="ECO:0000256" key="2">
    <source>
        <dbReference type="ARBA" id="ARBA00022679"/>
    </source>
</evidence>
<protein>
    <submittedName>
        <fullName evidence="6">1-acyl-sn-glycerol-3-phosphate acyltransferase</fullName>
    </submittedName>
</protein>
<keyword evidence="2 6" id="KW-0808">Transferase</keyword>
<comment type="pathway">
    <text evidence="1">Lipid metabolism.</text>
</comment>
<dbReference type="OrthoDB" id="5290997at2"/>
<keyword evidence="4" id="KW-0812">Transmembrane</keyword>
<feature type="transmembrane region" description="Helical" evidence="4">
    <location>
        <begin position="14"/>
        <end position="36"/>
    </location>
</feature>
<reference evidence="7" key="1">
    <citation type="submission" date="2018-11" db="EMBL/GenBank/DDBJ databases">
        <title>Phylogenetic, genomic, and biogeographic characterization of a novel and ubiquitous marine invertebrate-associated Rickettsiales parasite, Candidatus Marinoinvertebrata rohwerii, gen. nov., sp. nov.</title>
        <authorList>
            <person name="Klinges J.G."/>
            <person name="Rosales S.M."/>
            <person name="Mcminds R."/>
            <person name="Shaver E.C."/>
            <person name="Shantz A."/>
            <person name="Peters E.C."/>
            <person name="Burkepile D.E."/>
            <person name="Silliman B.R."/>
            <person name="Vega Thurber R.L."/>
        </authorList>
    </citation>
    <scope>NUCLEOTIDE SEQUENCE [LARGE SCALE GENOMIC DNA]</scope>
    <source>
        <strain evidence="7">a_cerv_44</strain>
    </source>
</reference>
<evidence type="ECO:0000259" key="5">
    <source>
        <dbReference type="SMART" id="SM00563"/>
    </source>
</evidence>
<comment type="caution">
    <text evidence="6">The sequence shown here is derived from an EMBL/GenBank/DDBJ whole genome shotgun (WGS) entry which is preliminary data.</text>
</comment>
<keyword evidence="4" id="KW-1133">Transmembrane helix</keyword>
<feature type="domain" description="Phospholipid/glycerol acyltransferase" evidence="5">
    <location>
        <begin position="79"/>
        <end position="194"/>
    </location>
</feature>
<dbReference type="Proteomes" id="UP000279470">
    <property type="component" value="Unassembled WGS sequence"/>
</dbReference>
<dbReference type="SUPFAM" id="SSF69593">
    <property type="entry name" value="Glycerol-3-phosphate (1)-acyltransferase"/>
    <property type="match status" value="1"/>
</dbReference>
<evidence type="ECO:0000256" key="1">
    <source>
        <dbReference type="ARBA" id="ARBA00005189"/>
    </source>
</evidence>
<name>A0A3R9XZB8_9RICK</name>
<keyword evidence="7" id="KW-1185">Reference proteome</keyword>
<dbReference type="CDD" id="cd07989">
    <property type="entry name" value="LPLAT_AGPAT-like"/>
    <property type="match status" value="1"/>
</dbReference>
<keyword evidence="4" id="KW-0472">Membrane</keyword>
<dbReference type="InterPro" id="IPR002123">
    <property type="entry name" value="Plipid/glycerol_acylTrfase"/>
</dbReference>
<dbReference type="AlphaFoldDB" id="A0A3R9XZB8"/>
<evidence type="ECO:0000313" key="7">
    <source>
        <dbReference type="Proteomes" id="UP000279470"/>
    </source>
</evidence>
<evidence type="ECO:0000256" key="3">
    <source>
        <dbReference type="ARBA" id="ARBA00023315"/>
    </source>
</evidence>
<dbReference type="EMBL" id="RXFM01000003">
    <property type="protein sequence ID" value="RST72188.1"/>
    <property type="molecule type" value="Genomic_DNA"/>
</dbReference>
<organism evidence="6 7">
    <name type="scientific">Candidatus Aquarickettsia rohweri</name>
    <dbReference type="NCBI Taxonomy" id="2602574"/>
    <lineage>
        <taxon>Bacteria</taxon>
        <taxon>Pseudomonadati</taxon>
        <taxon>Pseudomonadota</taxon>
        <taxon>Alphaproteobacteria</taxon>
        <taxon>Rickettsiales</taxon>
        <taxon>Candidatus Midichloriaceae</taxon>
        <taxon>Candidatus Aquarickettsia</taxon>
    </lineage>
</organism>
<feature type="transmembrane region" description="Helical" evidence="4">
    <location>
        <begin position="42"/>
        <end position="62"/>
    </location>
</feature>
<gene>
    <name evidence="6" type="ORF">EIC27_00390</name>
</gene>
<dbReference type="GO" id="GO:0006654">
    <property type="term" value="P:phosphatidic acid biosynthetic process"/>
    <property type="evidence" value="ECO:0007669"/>
    <property type="project" value="TreeGrafter"/>
</dbReference>
<evidence type="ECO:0000313" key="6">
    <source>
        <dbReference type="EMBL" id="RST72188.1"/>
    </source>
</evidence>
<dbReference type="RefSeq" id="WP_126044189.1">
    <property type="nucleotide sequence ID" value="NZ_RXFM01000003.1"/>
</dbReference>
<proteinExistence type="predicted"/>
<accession>A0A3R9XZB8</accession>
<sequence>MKNSNLSLVYIRSLIFNIFLPVWTIITCSILSPLVFFKKPKVMAVLGTIWSYGLIYGLKAICNIKIELRGLKNLPKEPFIIACKHQSALETGLFQQYLNFPVYVIKKELLSIPFYGWFLKQMGMIPIDRKGGMSALKSMLRDCEVNLKQKRSIIIFPEGTRVRTFESAEYHSGIIAIRKKFPDIPIIPIALNSGLFWSKDSWLKYPGTVIFKILPELDKKLDNKQALAQLKKVIDSNSDELCKKI</sequence>
<keyword evidence="3 6" id="KW-0012">Acyltransferase</keyword>
<dbReference type="Pfam" id="PF01553">
    <property type="entry name" value="Acyltransferase"/>
    <property type="match status" value="1"/>
</dbReference>
<dbReference type="SMART" id="SM00563">
    <property type="entry name" value="PlsC"/>
    <property type="match status" value="1"/>
</dbReference>
<dbReference type="PANTHER" id="PTHR10434">
    <property type="entry name" value="1-ACYL-SN-GLYCEROL-3-PHOSPHATE ACYLTRANSFERASE"/>
    <property type="match status" value="1"/>
</dbReference>
<evidence type="ECO:0000256" key="4">
    <source>
        <dbReference type="SAM" id="Phobius"/>
    </source>
</evidence>
<dbReference type="GO" id="GO:0003841">
    <property type="term" value="F:1-acylglycerol-3-phosphate O-acyltransferase activity"/>
    <property type="evidence" value="ECO:0007669"/>
    <property type="project" value="TreeGrafter"/>
</dbReference>
<dbReference type="PANTHER" id="PTHR10434:SF40">
    <property type="entry name" value="1-ACYL-SN-GLYCEROL-3-PHOSPHATE ACYLTRANSFERASE"/>
    <property type="match status" value="1"/>
</dbReference>